<dbReference type="SUPFAM" id="SSF158694">
    <property type="entry name" value="UraD-Like"/>
    <property type="match status" value="1"/>
</dbReference>
<dbReference type="InterPro" id="IPR017595">
    <property type="entry name" value="OHCU_decarboxylase-2"/>
</dbReference>
<keyword evidence="6 8" id="KW-0456">Lyase</keyword>
<dbReference type="InterPro" id="IPR018020">
    <property type="entry name" value="OHCU_decarboxylase"/>
</dbReference>
<comment type="pathway">
    <text evidence="2">Purine metabolism; urate degradation; (S)-allantoin from urate: step 3/3.</text>
</comment>
<evidence type="ECO:0000256" key="4">
    <source>
        <dbReference type="ARBA" id="ARBA00022631"/>
    </source>
</evidence>
<gene>
    <name evidence="8" type="primary">uraD</name>
    <name evidence="8" type="ORF">CA267_001425</name>
</gene>
<organism evidence="8 9">
    <name type="scientific">Alteromonas pelagimontana</name>
    <dbReference type="NCBI Taxonomy" id="1858656"/>
    <lineage>
        <taxon>Bacteria</taxon>
        <taxon>Pseudomonadati</taxon>
        <taxon>Pseudomonadota</taxon>
        <taxon>Gammaproteobacteria</taxon>
        <taxon>Alteromonadales</taxon>
        <taxon>Alteromonadaceae</taxon>
        <taxon>Alteromonas/Salinimonas group</taxon>
        <taxon>Alteromonas</taxon>
    </lineage>
</organism>
<dbReference type="GO" id="GO:0006144">
    <property type="term" value="P:purine nucleobase metabolic process"/>
    <property type="evidence" value="ECO:0007669"/>
    <property type="project" value="UniProtKB-KW"/>
</dbReference>
<protein>
    <recommendedName>
        <fullName evidence="3">2-oxo-4-hydroxy-4-carboxy-5-ureidoimidazoline decarboxylase</fullName>
        <ecNumber evidence="3">4.1.1.97</ecNumber>
    </recommendedName>
</protein>
<proteinExistence type="predicted"/>
<accession>A0A6M4M9R9</accession>
<dbReference type="Proteomes" id="UP000219285">
    <property type="component" value="Chromosome"/>
</dbReference>
<name>A0A6M4M9R9_9ALTE</name>
<comment type="catalytic activity">
    <reaction evidence="1">
        <text>5-hydroxy-2-oxo-4-ureido-2,5-dihydro-1H-imidazole-5-carboxylate + H(+) = (S)-allantoin + CO2</text>
        <dbReference type="Rhea" id="RHEA:26301"/>
        <dbReference type="ChEBI" id="CHEBI:15378"/>
        <dbReference type="ChEBI" id="CHEBI:15678"/>
        <dbReference type="ChEBI" id="CHEBI:16526"/>
        <dbReference type="ChEBI" id="CHEBI:58639"/>
        <dbReference type="EC" id="4.1.1.97"/>
    </reaction>
</comment>
<evidence type="ECO:0000256" key="3">
    <source>
        <dbReference type="ARBA" id="ARBA00012257"/>
    </source>
</evidence>
<keyword evidence="5" id="KW-0210">Decarboxylase</keyword>
<dbReference type="Pfam" id="PF09349">
    <property type="entry name" value="OHCU_decarbox"/>
    <property type="match status" value="1"/>
</dbReference>
<dbReference type="NCBIfam" id="NF010372">
    <property type="entry name" value="PRK13798.1"/>
    <property type="match status" value="1"/>
</dbReference>
<evidence type="ECO:0000313" key="8">
    <source>
        <dbReference type="EMBL" id="QJR79548.1"/>
    </source>
</evidence>
<evidence type="ECO:0000256" key="5">
    <source>
        <dbReference type="ARBA" id="ARBA00022793"/>
    </source>
</evidence>
<dbReference type="AlphaFoldDB" id="A0A6M4M9R9"/>
<dbReference type="PANTHER" id="PTHR43466:SF1">
    <property type="entry name" value="2-OXO-4-HYDROXY-4-CARBOXY-5-UREIDOIMIDAZOLINE DECARBOXYLASE-RELATED"/>
    <property type="match status" value="1"/>
</dbReference>
<dbReference type="InterPro" id="IPR036778">
    <property type="entry name" value="OHCU_decarboxylase_sf"/>
</dbReference>
<dbReference type="EMBL" id="CP052766">
    <property type="protein sequence ID" value="QJR79548.1"/>
    <property type="molecule type" value="Genomic_DNA"/>
</dbReference>
<keyword evidence="4" id="KW-0659">Purine metabolism</keyword>
<dbReference type="GO" id="GO:0051997">
    <property type="term" value="F:2-oxo-4-hydroxy-4-carboxy-5-ureidoimidazoline decarboxylase activity"/>
    <property type="evidence" value="ECO:0007669"/>
    <property type="project" value="UniProtKB-EC"/>
</dbReference>
<evidence type="ECO:0000313" key="9">
    <source>
        <dbReference type="Proteomes" id="UP000219285"/>
    </source>
</evidence>
<evidence type="ECO:0000256" key="2">
    <source>
        <dbReference type="ARBA" id="ARBA00004754"/>
    </source>
</evidence>
<reference evidence="9" key="1">
    <citation type="submission" date="2014-12" db="EMBL/GenBank/DDBJ databases">
        <title>Complete genome sequence of a multi-drug resistant Klebsiella pneumoniae.</title>
        <authorList>
            <person name="Hua X."/>
            <person name="Chen Q."/>
            <person name="Li X."/>
            <person name="Feng Y."/>
            <person name="Ruan Z."/>
            <person name="Yu Y."/>
        </authorList>
    </citation>
    <scope>NUCLEOTIDE SEQUENCE [LARGE SCALE GENOMIC DNA]</scope>
    <source>
        <strain evidence="9">5.12</strain>
    </source>
</reference>
<reference evidence="8 9" key="2">
    <citation type="submission" date="2020-04" db="EMBL/GenBank/DDBJ databases">
        <title>Complete genome sequence of Alteromonas pelagimontana 5.12T.</title>
        <authorList>
            <person name="Sinha R.K."/>
            <person name="Krishnan K.P."/>
            <person name="Kurian J.P."/>
        </authorList>
    </citation>
    <scope>NUCLEOTIDE SEQUENCE [LARGE SCALE GENOMIC DNA]</scope>
    <source>
        <strain evidence="8 9">5.12</strain>
    </source>
</reference>
<evidence type="ECO:0000256" key="6">
    <source>
        <dbReference type="ARBA" id="ARBA00023239"/>
    </source>
</evidence>
<dbReference type="PANTHER" id="PTHR43466">
    <property type="entry name" value="2-OXO-4-HYDROXY-4-CARBOXY-5-UREIDOIMIDAZOLINE DECARBOXYLASE-RELATED"/>
    <property type="match status" value="1"/>
</dbReference>
<dbReference type="KEGG" id="apel:CA267_001425"/>
<dbReference type="OrthoDB" id="9800909at2"/>
<dbReference type="EC" id="4.1.1.97" evidence="3"/>
<evidence type="ECO:0000256" key="1">
    <source>
        <dbReference type="ARBA" id="ARBA00001163"/>
    </source>
</evidence>
<dbReference type="Gene3D" id="1.10.3330.10">
    <property type="entry name" value="Oxo-4-hydroxy-4-carboxy-5-ureidoimidazoline decarboxylase"/>
    <property type="match status" value="1"/>
</dbReference>
<feature type="domain" description="Oxo-4-hydroxy-4-carboxy-5-ureidoimidazoline decarboxylase" evidence="7">
    <location>
        <begin position="7"/>
        <end position="162"/>
    </location>
</feature>
<sequence length="173" mass="19451">MTLDELNNVSWQTANDWFTQTCAARRWSEKMTNGRPYNSLEAVNDAAQRHWATMEKEDFLEAFAAHPMIGDINSLRSKFANTRSMAANEQQGASVADEQTLSSLRDHNLTYQEKHGFIFIIFASGLDADTMLNALKTRINNSTNTEIQNAAVEQLKITQLRIVKGLANQQGVL</sequence>
<dbReference type="NCBIfam" id="TIGR03180">
    <property type="entry name" value="UraD_2"/>
    <property type="match status" value="1"/>
</dbReference>
<evidence type="ECO:0000259" key="7">
    <source>
        <dbReference type="Pfam" id="PF09349"/>
    </source>
</evidence>
<dbReference type="RefSeq" id="WP_075609122.1">
    <property type="nucleotide sequence ID" value="NZ_CP052766.1"/>
</dbReference>
<keyword evidence="9" id="KW-1185">Reference proteome</keyword>
<dbReference type="GO" id="GO:0019628">
    <property type="term" value="P:urate catabolic process"/>
    <property type="evidence" value="ECO:0007669"/>
    <property type="project" value="TreeGrafter"/>
</dbReference>